<dbReference type="EMBL" id="JALNTZ010000005">
    <property type="protein sequence ID" value="KAJ3651838.1"/>
    <property type="molecule type" value="Genomic_DNA"/>
</dbReference>
<evidence type="ECO:0000256" key="1">
    <source>
        <dbReference type="SAM" id="MobiDB-lite"/>
    </source>
</evidence>
<accession>A0AA38I5U9</accession>
<feature type="region of interest" description="Disordered" evidence="1">
    <location>
        <begin position="69"/>
        <end position="100"/>
    </location>
</feature>
<proteinExistence type="predicted"/>
<keyword evidence="3" id="KW-1185">Reference proteome</keyword>
<dbReference type="AlphaFoldDB" id="A0AA38I5U9"/>
<evidence type="ECO:0000313" key="3">
    <source>
        <dbReference type="Proteomes" id="UP001168821"/>
    </source>
</evidence>
<feature type="compositionally biased region" description="Basic and acidic residues" evidence="1">
    <location>
        <begin position="73"/>
        <end position="82"/>
    </location>
</feature>
<dbReference type="Proteomes" id="UP001168821">
    <property type="component" value="Unassembled WGS sequence"/>
</dbReference>
<comment type="caution">
    <text evidence="2">The sequence shown here is derived from an EMBL/GenBank/DDBJ whole genome shotgun (WGS) entry which is preliminary data.</text>
</comment>
<sequence length="100" mass="11063">MCDNKNRVYSLPPATRSKIIKLTAKQLKYLTKQFYKQKELKSGTVVPPGRRLPSGRALGAATLNLEIARRRHGDPGGERGDGNDACTTDSTFDGDEKKTR</sequence>
<name>A0AA38I5U9_9CUCU</name>
<gene>
    <name evidence="2" type="ORF">Zmor_017846</name>
</gene>
<protein>
    <submittedName>
        <fullName evidence="2">Uncharacterized protein</fullName>
    </submittedName>
</protein>
<evidence type="ECO:0000313" key="2">
    <source>
        <dbReference type="EMBL" id="KAJ3651838.1"/>
    </source>
</evidence>
<reference evidence="2" key="1">
    <citation type="journal article" date="2023" name="G3 (Bethesda)">
        <title>Whole genome assemblies of Zophobas morio and Tenebrio molitor.</title>
        <authorList>
            <person name="Kaur S."/>
            <person name="Stinson S.A."/>
            <person name="diCenzo G.C."/>
        </authorList>
    </citation>
    <scope>NUCLEOTIDE SEQUENCE</scope>
    <source>
        <strain evidence="2">QUZm001</strain>
    </source>
</reference>
<organism evidence="2 3">
    <name type="scientific">Zophobas morio</name>
    <dbReference type="NCBI Taxonomy" id="2755281"/>
    <lineage>
        <taxon>Eukaryota</taxon>
        <taxon>Metazoa</taxon>
        <taxon>Ecdysozoa</taxon>
        <taxon>Arthropoda</taxon>
        <taxon>Hexapoda</taxon>
        <taxon>Insecta</taxon>
        <taxon>Pterygota</taxon>
        <taxon>Neoptera</taxon>
        <taxon>Endopterygota</taxon>
        <taxon>Coleoptera</taxon>
        <taxon>Polyphaga</taxon>
        <taxon>Cucujiformia</taxon>
        <taxon>Tenebrionidae</taxon>
        <taxon>Zophobas</taxon>
    </lineage>
</organism>